<dbReference type="STRING" id="225164.V4A5S8"/>
<dbReference type="Gene3D" id="1.20.58.2170">
    <property type="match status" value="1"/>
</dbReference>
<organism evidence="3 4">
    <name type="scientific">Lottia gigantea</name>
    <name type="common">Giant owl limpet</name>
    <dbReference type="NCBI Taxonomy" id="225164"/>
    <lineage>
        <taxon>Eukaryota</taxon>
        <taxon>Metazoa</taxon>
        <taxon>Spiralia</taxon>
        <taxon>Lophotrochozoa</taxon>
        <taxon>Mollusca</taxon>
        <taxon>Gastropoda</taxon>
        <taxon>Patellogastropoda</taxon>
        <taxon>Lottioidea</taxon>
        <taxon>Lottiidae</taxon>
        <taxon>Lottia</taxon>
    </lineage>
</organism>
<evidence type="ECO:0000256" key="1">
    <source>
        <dbReference type="SAM" id="MobiDB-lite"/>
    </source>
</evidence>
<dbReference type="EMBL" id="KB202656">
    <property type="protein sequence ID" value="ESO88631.1"/>
    <property type="molecule type" value="Genomic_DNA"/>
</dbReference>
<feature type="region of interest" description="Disordered" evidence="1">
    <location>
        <begin position="176"/>
        <end position="222"/>
    </location>
</feature>
<feature type="non-terminal residue" evidence="3">
    <location>
        <position position="1"/>
    </location>
</feature>
<dbReference type="GO" id="GO:0050681">
    <property type="term" value="F:nuclear androgen receptor binding"/>
    <property type="evidence" value="ECO:0007669"/>
    <property type="project" value="TreeGrafter"/>
</dbReference>
<sequence length="240" mass="28157">LREQELSLEDLDDDMSSYIYEDKLERKFVTVWNKLCQLKGRNKTTGRPAERVFNYSGTRYEEMNKKLERLVNKHKEFPDFHDVKNVIKKVNNKSSLGLSAGQIDSIARESFLDVGNMLQERRHKDFMCTFKCRVQDNFSFERDPALYDVELQRKLENNRKQGKDKLEEVINKFADKQIYDDDGDENQGGGEEGEEKKEKEGGETSQDEEEEEEEEEVVEDIEGRTKCLDCTTYIFGHNHS</sequence>
<dbReference type="CTD" id="20232524"/>
<dbReference type="PANTHER" id="PTHR12766:SF7">
    <property type="entry name" value="DEATH DOMAIN-ASSOCIATED PROTEIN 6"/>
    <property type="match status" value="1"/>
</dbReference>
<accession>V4A5S8</accession>
<dbReference type="GO" id="GO:0042393">
    <property type="term" value="F:histone binding"/>
    <property type="evidence" value="ECO:0007669"/>
    <property type="project" value="InterPro"/>
</dbReference>
<dbReference type="GO" id="GO:0003714">
    <property type="term" value="F:transcription corepressor activity"/>
    <property type="evidence" value="ECO:0007669"/>
    <property type="project" value="TreeGrafter"/>
</dbReference>
<dbReference type="GO" id="GO:0006334">
    <property type="term" value="P:nucleosome assembly"/>
    <property type="evidence" value="ECO:0007669"/>
    <property type="project" value="TreeGrafter"/>
</dbReference>
<dbReference type="Proteomes" id="UP000030746">
    <property type="component" value="Unassembled WGS sequence"/>
</dbReference>
<reference evidence="3 4" key="1">
    <citation type="journal article" date="2013" name="Nature">
        <title>Insights into bilaterian evolution from three spiralian genomes.</title>
        <authorList>
            <person name="Simakov O."/>
            <person name="Marletaz F."/>
            <person name="Cho S.J."/>
            <person name="Edsinger-Gonzales E."/>
            <person name="Havlak P."/>
            <person name="Hellsten U."/>
            <person name="Kuo D.H."/>
            <person name="Larsson T."/>
            <person name="Lv J."/>
            <person name="Arendt D."/>
            <person name="Savage R."/>
            <person name="Osoegawa K."/>
            <person name="de Jong P."/>
            <person name="Grimwood J."/>
            <person name="Chapman J.A."/>
            <person name="Shapiro H."/>
            <person name="Aerts A."/>
            <person name="Otillar R.P."/>
            <person name="Terry A.Y."/>
            <person name="Boore J.L."/>
            <person name="Grigoriev I.V."/>
            <person name="Lindberg D.R."/>
            <person name="Seaver E.C."/>
            <person name="Weisblat D.A."/>
            <person name="Putnam N.H."/>
            <person name="Rokhsar D.S."/>
        </authorList>
    </citation>
    <scope>NUCLEOTIDE SEQUENCE [LARGE SCALE GENOMIC DNA]</scope>
</reference>
<evidence type="ECO:0000259" key="2">
    <source>
        <dbReference type="Pfam" id="PF20920"/>
    </source>
</evidence>
<protein>
    <recommendedName>
        <fullName evidence="2">Daxx histone-binding domain-containing protein</fullName>
    </recommendedName>
</protein>
<dbReference type="GO" id="GO:0003713">
    <property type="term" value="F:transcription coactivator activity"/>
    <property type="evidence" value="ECO:0007669"/>
    <property type="project" value="TreeGrafter"/>
</dbReference>
<dbReference type="OrthoDB" id="7492809at2759"/>
<dbReference type="GeneID" id="20232524"/>
<evidence type="ECO:0000313" key="3">
    <source>
        <dbReference type="EMBL" id="ESO88631.1"/>
    </source>
</evidence>
<dbReference type="AlphaFoldDB" id="V4A5S8"/>
<name>V4A5S8_LOTGI</name>
<keyword evidence="4" id="KW-1185">Reference proteome</keyword>
<proteinExistence type="predicted"/>
<gene>
    <name evidence="3" type="ORF">LOTGIDRAFT_125674</name>
</gene>
<dbReference type="PANTHER" id="PTHR12766">
    <property type="entry name" value="DEATH DOMAIN-ASSOCIATED PROTEIN 6 DAXX"/>
    <property type="match status" value="1"/>
</dbReference>
<feature type="compositionally biased region" description="Acidic residues" evidence="1">
    <location>
        <begin position="205"/>
        <end position="220"/>
    </location>
</feature>
<dbReference type="Pfam" id="PF20920">
    <property type="entry name" value="DAXX_hist_bd"/>
    <property type="match status" value="1"/>
</dbReference>
<evidence type="ECO:0000313" key="4">
    <source>
        <dbReference type="Proteomes" id="UP000030746"/>
    </source>
</evidence>
<dbReference type="InterPro" id="IPR046426">
    <property type="entry name" value="DAXX_histone-bd_sf"/>
</dbReference>
<dbReference type="OMA" id="ENDPECG"/>
<dbReference type="GO" id="GO:0042981">
    <property type="term" value="P:regulation of apoptotic process"/>
    <property type="evidence" value="ECO:0007669"/>
    <property type="project" value="TreeGrafter"/>
</dbReference>
<feature type="domain" description="Daxx histone-binding" evidence="2">
    <location>
        <begin position="89"/>
        <end position="174"/>
    </location>
</feature>
<dbReference type="HOGENOM" id="CLU_101134_0_0_1"/>
<dbReference type="GO" id="GO:0016605">
    <property type="term" value="C:PML body"/>
    <property type="evidence" value="ECO:0007669"/>
    <property type="project" value="TreeGrafter"/>
</dbReference>
<dbReference type="KEGG" id="lgi:LOTGIDRAFT_125674"/>
<dbReference type="InterPro" id="IPR046378">
    <property type="entry name" value="DAXX_histone-bd"/>
</dbReference>
<dbReference type="RefSeq" id="XP_009060679.1">
    <property type="nucleotide sequence ID" value="XM_009062431.1"/>
</dbReference>